<comment type="caution">
    <text evidence="1">The sequence shown here is derived from an EMBL/GenBank/DDBJ whole genome shotgun (WGS) entry which is preliminary data.</text>
</comment>
<evidence type="ECO:0000313" key="2">
    <source>
        <dbReference type="Proteomes" id="UP000823757"/>
    </source>
</evidence>
<reference evidence="1" key="1">
    <citation type="submission" date="2020-10" db="EMBL/GenBank/DDBJ databases">
        <authorList>
            <person name="Gilroy R."/>
        </authorList>
    </citation>
    <scope>NUCLEOTIDE SEQUENCE</scope>
    <source>
        <strain evidence="1">B1-13419</strain>
    </source>
</reference>
<dbReference type="AlphaFoldDB" id="A0A9D9NIM4"/>
<gene>
    <name evidence="1" type="ORF">IAB91_06015</name>
</gene>
<reference evidence="1" key="2">
    <citation type="journal article" date="2021" name="PeerJ">
        <title>Extensive microbial diversity within the chicken gut microbiome revealed by metagenomics and culture.</title>
        <authorList>
            <person name="Gilroy R."/>
            <person name="Ravi A."/>
            <person name="Getino M."/>
            <person name="Pursley I."/>
            <person name="Horton D.L."/>
            <person name="Alikhan N.F."/>
            <person name="Baker D."/>
            <person name="Gharbi K."/>
            <person name="Hall N."/>
            <person name="Watson M."/>
            <person name="Adriaenssens E.M."/>
            <person name="Foster-Nyarko E."/>
            <person name="Jarju S."/>
            <person name="Secka A."/>
            <person name="Antonio M."/>
            <person name="Oren A."/>
            <person name="Chaudhuri R.R."/>
            <person name="La Ragione R."/>
            <person name="Hildebrand F."/>
            <person name="Pallen M.J."/>
        </authorList>
    </citation>
    <scope>NUCLEOTIDE SEQUENCE</scope>
    <source>
        <strain evidence="1">B1-13419</strain>
    </source>
</reference>
<organism evidence="1 2">
    <name type="scientific">Candidatus Cryptobacteroides faecigallinarum</name>
    <dbReference type="NCBI Taxonomy" id="2840763"/>
    <lineage>
        <taxon>Bacteria</taxon>
        <taxon>Pseudomonadati</taxon>
        <taxon>Bacteroidota</taxon>
        <taxon>Bacteroidia</taxon>
        <taxon>Bacteroidales</taxon>
        <taxon>Candidatus Cryptobacteroides</taxon>
    </lineage>
</organism>
<dbReference type="Pfam" id="PF12784">
    <property type="entry name" value="PDDEXK_2"/>
    <property type="match status" value="1"/>
</dbReference>
<proteinExistence type="predicted"/>
<dbReference type="EMBL" id="JADIMD010000094">
    <property type="protein sequence ID" value="MBO8474827.1"/>
    <property type="molecule type" value="Genomic_DNA"/>
</dbReference>
<name>A0A9D9NIM4_9BACT</name>
<protein>
    <submittedName>
        <fullName evidence="1">PD-(D/E)XK nuclease family transposase</fullName>
    </submittedName>
</protein>
<sequence>MNRFGKSLWECRSPVDKWCFSLKRMGTLDSLPEELRTDVFERLFRACEIAKFDRDTKLIYEKDMITERDYQNIIDTAAEDGRAVVLEFQGQSEEVFF</sequence>
<evidence type="ECO:0000313" key="1">
    <source>
        <dbReference type="EMBL" id="MBO8474827.1"/>
    </source>
</evidence>
<accession>A0A9D9NIM4</accession>
<dbReference type="Proteomes" id="UP000823757">
    <property type="component" value="Unassembled WGS sequence"/>
</dbReference>